<evidence type="ECO:0000313" key="2">
    <source>
        <dbReference type="EMBL" id="CAG6658487.1"/>
    </source>
</evidence>
<proteinExistence type="predicted"/>
<organism evidence="2">
    <name type="scientific">Cacopsylla melanoneura</name>
    <dbReference type="NCBI Taxonomy" id="428564"/>
    <lineage>
        <taxon>Eukaryota</taxon>
        <taxon>Metazoa</taxon>
        <taxon>Ecdysozoa</taxon>
        <taxon>Arthropoda</taxon>
        <taxon>Hexapoda</taxon>
        <taxon>Insecta</taxon>
        <taxon>Pterygota</taxon>
        <taxon>Neoptera</taxon>
        <taxon>Paraneoptera</taxon>
        <taxon>Hemiptera</taxon>
        <taxon>Sternorrhyncha</taxon>
        <taxon>Psylloidea</taxon>
        <taxon>Psyllidae</taxon>
        <taxon>Psyllinae</taxon>
        <taxon>Cacopsylla</taxon>
    </lineage>
</organism>
<name>A0A8D8WFM6_9HEMI</name>
<sequence length="104" mass="11319">MKFSHVKVWKGEGGGLGFQRLLLEGPGESSVLGSGEQSIGAGSSVSASSLESSRSMTCLFWYDLPRHVEHSPEHTIPAFLQERPPMQPFLYLQEINLRSSGEAG</sequence>
<dbReference type="EMBL" id="HBUF01191430">
    <property type="protein sequence ID" value="CAG6658491.1"/>
    <property type="molecule type" value="Transcribed_RNA"/>
</dbReference>
<dbReference type="AlphaFoldDB" id="A0A8D8WFM6"/>
<dbReference type="EMBL" id="HBUF01191428">
    <property type="protein sequence ID" value="CAG6658487.1"/>
    <property type="molecule type" value="Transcribed_RNA"/>
</dbReference>
<protein>
    <submittedName>
        <fullName evidence="2">Uncharacterized protein</fullName>
    </submittedName>
</protein>
<feature type="region of interest" description="Disordered" evidence="1">
    <location>
        <begin position="28"/>
        <end position="50"/>
    </location>
</feature>
<evidence type="ECO:0000256" key="1">
    <source>
        <dbReference type="SAM" id="MobiDB-lite"/>
    </source>
</evidence>
<reference evidence="2" key="1">
    <citation type="submission" date="2021-05" db="EMBL/GenBank/DDBJ databases">
        <authorList>
            <person name="Alioto T."/>
            <person name="Alioto T."/>
            <person name="Gomez Garrido J."/>
        </authorList>
    </citation>
    <scope>NUCLEOTIDE SEQUENCE</scope>
</reference>
<feature type="compositionally biased region" description="Low complexity" evidence="1">
    <location>
        <begin position="38"/>
        <end position="50"/>
    </location>
</feature>
<accession>A0A8D8WFM6</accession>